<protein>
    <submittedName>
        <fullName evidence="1">Uncharacterized protein</fullName>
    </submittedName>
</protein>
<organism evidence="1 2">
    <name type="scientific">Angustibacter aerolatus</name>
    <dbReference type="NCBI Taxonomy" id="1162965"/>
    <lineage>
        <taxon>Bacteria</taxon>
        <taxon>Bacillati</taxon>
        <taxon>Actinomycetota</taxon>
        <taxon>Actinomycetes</taxon>
        <taxon>Kineosporiales</taxon>
        <taxon>Kineosporiaceae</taxon>
    </lineage>
</organism>
<comment type="caution">
    <text evidence="1">The sequence shown here is derived from an EMBL/GenBank/DDBJ whole genome shotgun (WGS) entry which is preliminary data.</text>
</comment>
<name>A0ABQ6JHC2_9ACTN</name>
<evidence type="ECO:0000313" key="2">
    <source>
        <dbReference type="Proteomes" id="UP001157017"/>
    </source>
</evidence>
<accession>A0ABQ6JHC2</accession>
<dbReference type="Proteomes" id="UP001157017">
    <property type="component" value="Unassembled WGS sequence"/>
</dbReference>
<proteinExistence type="predicted"/>
<reference evidence="2" key="1">
    <citation type="journal article" date="2019" name="Int. J. Syst. Evol. Microbiol.">
        <title>The Global Catalogue of Microorganisms (GCM) 10K type strain sequencing project: providing services to taxonomists for standard genome sequencing and annotation.</title>
        <authorList>
            <consortium name="The Broad Institute Genomics Platform"/>
            <consortium name="The Broad Institute Genome Sequencing Center for Infectious Disease"/>
            <person name="Wu L."/>
            <person name="Ma J."/>
        </authorList>
    </citation>
    <scope>NUCLEOTIDE SEQUENCE [LARGE SCALE GENOMIC DNA]</scope>
    <source>
        <strain evidence="2">NBRC 108730</strain>
    </source>
</reference>
<evidence type="ECO:0000313" key="1">
    <source>
        <dbReference type="EMBL" id="GMA87598.1"/>
    </source>
</evidence>
<keyword evidence="2" id="KW-1185">Reference proteome</keyword>
<gene>
    <name evidence="1" type="ORF">GCM10025868_28480</name>
</gene>
<dbReference type="EMBL" id="BSUZ01000001">
    <property type="protein sequence ID" value="GMA87598.1"/>
    <property type="molecule type" value="Genomic_DNA"/>
</dbReference>
<sequence length="84" mass="8849">MPPTGVFRLVADVRHEVAAHLLEPPSLGAVLDEHQQVAAHQRRDPGVHDEPAAAERAAGRLELALAHLAVATHLPGHLAQARGG</sequence>